<evidence type="ECO:0000313" key="12">
    <source>
        <dbReference type="RefSeq" id="XP_014666953.1"/>
    </source>
</evidence>
<evidence type="ECO:0000256" key="4">
    <source>
        <dbReference type="ARBA" id="ARBA00022989"/>
    </source>
</evidence>
<dbReference type="Proteomes" id="UP000695022">
    <property type="component" value="Unplaced"/>
</dbReference>
<dbReference type="PANTHER" id="PTHR10258">
    <property type="entry name" value="CALCIUM-ACTIVATED POTASSIUM CHANNEL SUBUNIT BETA"/>
    <property type="match status" value="1"/>
</dbReference>
<reference evidence="12" key="1">
    <citation type="submission" date="2025-08" db="UniProtKB">
        <authorList>
            <consortium name="RefSeq"/>
        </authorList>
    </citation>
    <scope>IDENTIFICATION</scope>
</reference>
<keyword evidence="5" id="KW-0406">Ion transport</keyword>
<proteinExistence type="predicted"/>
<organism evidence="11 12">
    <name type="scientific">Priapulus caudatus</name>
    <name type="common">Priapulid worm</name>
    <dbReference type="NCBI Taxonomy" id="37621"/>
    <lineage>
        <taxon>Eukaryota</taxon>
        <taxon>Metazoa</taxon>
        <taxon>Ecdysozoa</taxon>
        <taxon>Scalidophora</taxon>
        <taxon>Priapulida</taxon>
        <taxon>Priapulimorpha</taxon>
        <taxon>Priapulimorphida</taxon>
        <taxon>Priapulidae</taxon>
        <taxon>Priapulus</taxon>
    </lineage>
</organism>
<feature type="region of interest" description="Disordered" evidence="9">
    <location>
        <begin position="245"/>
        <end position="275"/>
    </location>
</feature>
<evidence type="ECO:0000313" key="11">
    <source>
        <dbReference type="Proteomes" id="UP000695022"/>
    </source>
</evidence>
<keyword evidence="11" id="KW-1185">Reference proteome</keyword>
<evidence type="ECO:0000256" key="2">
    <source>
        <dbReference type="ARBA" id="ARBA00022448"/>
    </source>
</evidence>
<evidence type="ECO:0000256" key="6">
    <source>
        <dbReference type="ARBA" id="ARBA00023136"/>
    </source>
</evidence>
<evidence type="ECO:0000256" key="3">
    <source>
        <dbReference type="ARBA" id="ARBA00022692"/>
    </source>
</evidence>
<dbReference type="Pfam" id="PF03185">
    <property type="entry name" value="CaKB"/>
    <property type="match status" value="1"/>
</dbReference>
<feature type="transmembrane region" description="Helical" evidence="10">
    <location>
        <begin position="169"/>
        <end position="191"/>
    </location>
</feature>
<gene>
    <name evidence="12" type="primary">LOC106808658</name>
</gene>
<sequence length="275" mass="31600">MSLTRTASAGSDDDDPPRCCSPAACQIWCDRSSRAARAFICTFVFTCTVVSALVILGCLVVKPYMLSKDFRPTECMNLNVTWWERWCCLRALVQYYDDQGVSHFAYIIEDEYSLLDGHHAACSYVSCMDNMVNAWKLKHGVLLTRFACHFNPYNYKQVMRRKRYNEKMLLHSLLWPTGVIVIGVIVMVVLVRVAKLNVRGDIYHPDIEERELYFRQSIETNNPISRVTCNPLDRHSSLPVTRASINRQTRHSESQPARKKKLSFAGLPSRYSSRT</sequence>
<keyword evidence="8" id="KW-0407">Ion channel</keyword>
<keyword evidence="6 10" id="KW-0472">Membrane</keyword>
<dbReference type="RefSeq" id="XP_014666953.1">
    <property type="nucleotide sequence ID" value="XM_014811467.1"/>
</dbReference>
<evidence type="ECO:0000256" key="9">
    <source>
        <dbReference type="SAM" id="MobiDB-lite"/>
    </source>
</evidence>
<keyword evidence="2" id="KW-0813">Transport</keyword>
<evidence type="ECO:0000256" key="5">
    <source>
        <dbReference type="ARBA" id="ARBA00023065"/>
    </source>
</evidence>
<dbReference type="InterPro" id="IPR003930">
    <property type="entry name" value="K_chnl_Ca-activ_BK_bsu"/>
</dbReference>
<dbReference type="GeneID" id="106808658"/>
<name>A0ABM1E432_PRICU</name>
<evidence type="ECO:0000256" key="8">
    <source>
        <dbReference type="ARBA" id="ARBA00023303"/>
    </source>
</evidence>
<accession>A0ABM1E432</accession>
<evidence type="ECO:0000256" key="10">
    <source>
        <dbReference type="SAM" id="Phobius"/>
    </source>
</evidence>
<protein>
    <submittedName>
        <fullName evidence="12">Uncharacterized protein LOC106808658</fullName>
    </submittedName>
</protein>
<keyword evidence="3 10" id="KW-0812">Transmembrane</keyword>
<comment type="subcellular location">
    <subcellularLocation>
        <location evidence="1">Membrane</location>
        <topology evidence="1">Multi-pass membrane protein</topology>
    </subcellularLocation>
</comment>
<dbReference type="PANTHER" id="PTHR10258:SF8">
    <property type="entry name" value="CALCIUM-ACTIVATED POTASSIUM CHANNEL BK ALPHA SUBUNIT DOMAIN-CONTAINING PROTEIN"/>
    <property type="match status" value="1"/>
</dbReference>
<feature type="transmembrane region" description="Helical" evidence="10">
    <location>
        <begin position="36"/>
        <end position="61"/>
    </location>
</feature>
<evidence type="ECO:0000256" key="7">
    <source>
        <dbReference type="ARBA" id="ARBA00023180"/>
    </source>
</evidence>
<evidence type="ECO:0000256" key="1">
    <source>
        <dbReference type="ARBA" id="ARBA00004141"/>
    </source>
</evidence>
<keyword evidence="4 10" id="KW-1133">Transmembrane helix</keyword>
<keyword evidence="7" id="KW-0325">Glycoprotein</keyword>